<feature type="domain" description="C2H2-type" evidence="3">
    <location>
        <begin position="610"/>
        <end position="646"/>
    </location>
</feature>
<dbReference type="Proteomes" id="UP001174691">
    <property type="component" value="Unassembled WGS sequence"/>
</dbReference>
<dbReference type="EMBL" id="JANBVN010000243">
    <property type="protein sequence ID" value="KAJ9131151.1"/>
    <property type="molecule type" value="Genomic_DNA"/>
</dbReference>
<evidence type="ECO:0000313" key="5">
    <source>
        <dbReference type="Proteomes" id="UP001174691"/>
    </source>
</evidence>
<dbReference type="Gene3D" id="3.30.160.60">
    <property type="entry name" value="Classic Zinc Finger"/>
    <property type="match status" value="1"/>
</dbReference>
<sequence length="688" mass="75380">MLLTEDYCPSVASQQQQHQHHHHHHQQTQNFLHPRSRANIDFDDSARQTSTFANNSDTDLDLEAYPAVHSLSSSPLSTQSLLSQYSGIQGPLSGYDNIPTIAVPREAQQSTLFDLSGDAPLFGNADLMQHPDSWLQSGQLTPRSAARFSSHHRESSLSSLGSAGPASPYSHNTSNPQIAVPDSVGDHFHGLPSAAEEFNHYQLASKSFHGPDNFYANYPNYQNYASADQAFSNGTMSSNGRQRNDRVLLPPRDFPGSHSNTIRSRPVSVASSVTSDSPLTPSGEPDEAERRRKIAFNAIPKLDRTMTDIYSDELFNPNFTITSAPPTQMPVSPSNEVFAQRLQAANSQHLSAVHSPVSAPSRDRSPFQHGSPLAPAPSHDFSSAMPSPHVVFNSAQQLREQRKAAQDAQAVQQQLARSASIGTPQTISPKEALLEYHAPDGEAEQPLFPQPSSTPFESEHMKEVSQAPQSYGNLDLESTPFGNFAPSNMPSSMPISRQYPFTPQRSQHSGSTPTSNSSMAHSRVSPADSTPSDSSHTDMPVERPSATGADGGTYTCTYHGCTLRFETPALLQKHKREGHRQAHGLGGPRRPDSADEGMTSSLLNSQAGPHRCDRINPSTGKPCNTIFSRPYDLTRHEDTIHNARKQKVRCNLCTDDKSFSRADALTRHYRVCHPEVEFPGKHRRRGGN</sequence>
<evidence type="ECO:0000259" key="3">
    <source>
        <dbReference type="PROSITE" id="PS50157"/>
    </source>
</evidence>
<dbReference type="GO" id="GO:0008270">
    <property type="term" value="F:zinc ion binding"/>
    <property type="evidence" value="ECO:0007669"/>
    <property type="project" value="UniProtKB-KW"/>
</dbReference>
<evidence type="ECO:0000256" key="1">
    <source>
        <dbReference type="PROSITE-ProRule" id="PRU00042"/>
    </source>
</evidence>
<gene>
    <name evidence="4" type="ORF">NKR19_g9618</name>
</gene>
<name>A0AA38R713_9PEZI</name>
<comment type="caution">
    <text evidence="4">The sequence shown here is derived from an EMBL/GenBank/DDBJ whole genome shotgun (WGS) entry which is preliminary data.</text>
</comment>
<feature type="region of interest" description="Disordered" evidence="2">
    <location>
        <begin position="232"/>
        <end position="291"/>
    </location>
</feature>
<feature type="compositionally biased region" description="Polar residues" evidence="2">
    <location>
        <begin position="232"/>
        <end position="241"/>
    </location>
</feature>
<keyword evidence="1" id="KW-0863">Zinc-finger</keyword>
<feature type="compositionally biased region" description="Polar residues" evidence="2">
    <location>
        <begin position="485"/>
        <end position="520"/>
    </location>
</feature>
<accession>A0AA38R713</accession>
<dbReference type="PROSITE" id="PS50157">
    <property type="entry name" value="ZINC_FINGER_C2H2_2"/>
    <property type="match status" value="1"/>
</dbReference>
<reference evidence="4" key="1">
    <citation type="submission" date="2022-07" db="EMBL/GenBank/DDBJ databases">
        <title>Fungi with potential for degradation of polypropylene.</title>
        <authorList>
            <person name="Gostincar C."/>
        </authorList>
    </citation>
    <scope>NUCLEOTIDE SEQUENCE</scope>
    <source>
        <strain evidence="4">EXF-13287</strain>
    </source>
</reference>
<keyword evidence="1" id="KW-0862">Zinc</keyword>
<feature type="compositionally biased region" description="Low complexity" evidence="2">
    <location>
        <begin position="406"/>
        <end position="416"/>
    </location>
</feature>
<feature type="region of interest" description="Disordered" evidence="2">
    <location>
        <begin position="1"/>
        <end position="32"/>
    </location>
</feature>
<evidence type="ECO:0000313" key="4">
    <source>
        <dbReference type="EMBL" id="KAJ9131151.1"/>
    </source>
</evidence>
<dbReference type="AlphaFoldDB" id="A0AA38R713"/>
<proteinExistence type="predicted"/>
<protein>
    <submittedName>
        <fullName evidence="4">Transcriptional regulator RPN4</fullName>
    </submittedName>
</protein>
<dbReference type="PROSITE" id="PS00028">
    <property type="entry name" value="ZINC_FINGER_C2H2_1"/>
    <property type="match status" value="1"/>
</dbReference>
<feature type="compositionally biased region" description="Polar residues" evidence="2">
    <location>
        <begin position="257"/>
        <end position="280"/>
    </location>
</feature>
<keyword evidence="5" id="KW-1185">Reference proteome</keyword>
<keyword evidence="1" id="KW-0479">Metal-binding</keyword>
<feature type="compositionally biased region" description="Low complexity" evidence="2">
    <location>
        <begin position="156"/>
        <end position="170"/>
    </location>
</feature>
<feature type="compositionally biased region" description="Polar residues" evidence="2">
    <location>
        <begin position="598"/>
        <end position="607"/>
    </location>
</feature>
<dbReference type="SMART" id="SM00355">
    <property type="entry name" value="ZnF_C2H2"/>
    <property type="match status" value="3"/>
</dbReference>
<evidence type="ECO:0000256" key="2">
    <source>
        <dbReference type="SAM" id="MobiDB-lite"/>
    </source>
</evidence>
<feature type="region of interest" description="Disordered" evidence="2">
    <location>
        <begin position="442"/>
        <end position="551"/>
    </location>
</feature>
<feature type="compositionally biased region" description="Basic residues" evidence="2">
    <location>
        <begin position="573"/>
        <end position="582"/>
    </location>
</feature>
<feature type="region of interest" description="Disordered" evidence="2">
    <location>
        <begin position="134"/>
        <end position="187"/>
    </location>
</feature>
<dbReference type="InterPro" id="IPR013087">
    <property type="entry name" value="Znf_C2H2_type"/>
</dbReference>
<feature type="region of interest" description="Disordered" evidence="2">
    <location>
        <begin position="573"/>
        <end position="623"/>
    </location>
</feature>
<feature type="region of interest" description="Disordered" evidence="2">
    <location>
        <begin position="350"/>
        <end position="426"/>
    </location>
</feature>
<organism evidence="4 5">
    <name type="scientific">Coniochaeta hoffmannii</name>
    <dbReference type="NCBI Taxonomy" id="91930"/>
    <lineage>
        <taxon>Eukaryota</taxon>
        <taxon>Fungi</taxon>
        <taxon>Dikarya</taxon>
        <taxon>Ascomycota</taxon>
        <taxon>Pezizomycotina</taxon>
        <taxon>Sordariomycetes</taxon>
        <taxon>Sordariomycetidae</taxon>
        <taxon>Coniochaetales</taxon>
        <taxon>Coniochaetaceae</taxon>
        <taxon>Coniochaeta</taxon>
    </lineage>
</organism>